<evidence type="ECO:0000313" key="2">
    <source>
        <dbReference type="Proteomes" id="UP000514713"/>
    </source>
</evidence>
<reference evidence="2" key="1">
    <citation type="submission" date="2020-06" db="EMBL/GenBank/DDBJ databases">
        <title>Nostoc edaphicum CCNP1411 genome.</title>
        <authorList>
            <person name="Fidor A."/>
            <person name="Grabski M."/>
            <person name="Gawor J."/>
            <person name="Gromadka R."/>
            <person name="Wegrzyn G."/>
            <person name="Mazur-Marzec H."/>
        </authorList>
    </citation>
    <scope>NUCLEOTIDE SEQUENCE [LARGE SCALE GENOMIC DNA]</scope>
    <source>
        <strain evidence="2">CCNP1411</strain>
    </source>
</reference>
<dbReference type="Gene3D" id="2.160.20.80">
    <property type="entry name" value="E3 ubiquitin-protein ligase SopA"/>
    <property type="match status" value="3"/>
</dbReference>
<evidence type="ECO:0000313" key="1">
    <source>
        <dbReference type="EMBL" id="QMS87477.1"/>
    </source>
</evidence>
<sequence>MTVEELLEKYAAGVLNFSGVDLPEANLSGVKLSGVNLSDANLSIVNLSGANLSEANLSNAKLNVARLSGANLCSAILNNASLNVANLIRADLGRAQLRGASLIRAELIRADLSRADLSEADLTGADLREATLRQTNLRHANLSETVLRGASLTGANLEMANLNASDLSRSDLSGANLRETELRQANLSHANLSGADLSGANLRWADLSGANLRWADLSGAKLSGADLIGADLSNANLTNTSLVHANLTQAKLIRAEWIGADLTGATLTGAKLYATSRFGLKTEGMICEWVDLSPNGDRSIVQNFHSAESRDFFNETPPTIRIIVDAALEHEANFAIAGAYYQIAQEYRGLKQPPSIESGRRRTVFTFHVDSDEALLSTAYLVILPFLDAASIQKNISTMVEMINSEVVAKQDLKSPQIIEQLNILLEQARGQATTIKQMKKNIEVAAKLNFCKAPTQIILTNSSAHTLIVYDHPNFGKRFINRSALNASTYDDISNESIKYDILPSLNMVIDFVKGFHYISHGT</sequence>
<gene>
    <name evidence="1" type="ORF">HUN01_07745</name>
</gene>
<dbReference type="PANTHER" id="PTHR14136:SF17">
    <property type="entry name" value="BTB_POZ DOMAIN-CONTAINING PROTEIN KCTD9"/>
    <property type="match status" value="1"/>
</dbReference>
<dbReference type="SUPFAM" id="SSF141571">
    <property type="entry name" value="Pentapeptide repeat-like"/>
    <property type="match status" value="2"/>
</dbReference>
<dbReference type="Pfam" id="PF00805">
    <property type="entry name" value="Pentapeptide"/>
    <property type="match status" value="4"/>
</dbReference>
<dbReference type="InterPro" id="IPR001646">
    <property type="entry name" value="5peptide_repeat"/>
</dbReference>
<keyword evidence="2" id="KW-1185">Reference proteome</keyword>
<dbReference type="Proteomes" id="UP000514713">
    <property type="component" value="Chromosome"/>
</dbReference>
<dbReference type="InterPro" id="IPR051082">
    <property type="entry name" value="Pentapeptide-BTB/POZ_domain"/>
</dbReference>
<dbReference type="PANTHER" id="PTHR14136">
    <property type="entry name" value="BTB_POZ DOMAIN-CONTAINING PROTEIN KCTD9"/>
    <property type="match status" value="1"/>
</dbReference>
<dbReference type="KEGG" id="ned:HUN01_07745"/>
<dbReference type="EMBL" id="CP054698">
    <property type="protein sequence ID" value="QMS87477.1"/>
    <property type="molecule type" value="Genomic_DNA"/>
</dbReference>
<proteinExistence type="predicted"/>
<dbReference type="AlphaFoldDB" id="A0A7D7Q9E8"/>
<name>A0A7D7Q9E8_9NOSO</name>
<protein>
    <submittedName>
        <fullName evidence="1">Pentapeptide repeat-containing protein</fullName>
    </submittedName>
</protein>
<accession>A0A7D7Q9E8</accession>
<dbReference type="RefSeq" id="WP_181932604.1">
    <property type="nucleotide sequence ID" value="NZ_CP054698.1"/>
</dbReference>
<organism evidence="1 2">
    <name type="scientific">Nostoc edaphicum CCNP1411</name>
    <dbReference type="NCBI Taxonomy" id="1472755"/>
    <lineage>
        <taxon>Bacteria</taxon>
        <taxon>Bacillati</taxon>
        <taxon>Cyanobacteriota</taxon>
        <taxon>Cyanophyceae</taxon>
        <taxon>Nostocales</taxon>
        <taxon>Nostocaceae</taxon>
        <taxon>Nostoc</taxon>
    </lineage>
</organism>